<sequence>MNREMNFLTSFSNHLDLLESEGRYIEICNSILNMMVKNIDLSLLAGKIIKFLAIPYPPCKKVFHAFLIRYSSSIADLNILATNSLVKDFRDPNPFVRRLVIKTVCSIPCLFDLAFQLLPQALCDNSAYVRCSAASACSLVIKENNVKDNQEIIDKLYEMIRDPDPTVVCSSLSALNEILDSDGGVVINSKIIFYLLNRISEFQDWNFTVIYAVMKKYIPKNTDELLQFLNALDDKMLNINPAIFSLAAELSLDYIKQLEKDFSEDIIQQISPQFKLLLNHSNAELLASILEMIELHVPKYKNVFISYYKLFFCRFCDATISKIKKLKILTELTNSNNALDIGDELLSHCCDNTKEVSYQAVHSFTKLIKKHPELKTHLNIFVSLMDIQYNDLSENILNALSIIDLNCNPNIKDCVLAAVSKHAHKVNNLESKLCLLKFIGKYGKEIEDSPYVIERIINDEQNLESERVMSVLLTTSVKLFFIRPEEMQLLLGIVLENFQKSSCLLLRKQASLYYYLLKNVSTAKKIMQTDNTHLSENSCK</sequence>
<accession>A0AAV4XFR0</accession>
<comment type="subcellular location">
    <subcellularLocation>
        <location evidence="1">Endomembrane system</location>
    </subcellularLocation>
</comment>
<dbReference type="GO" id="GO:0016192">
    <property type="term" value="P:vesicle-mediated transport"/>
    <property type="evidence" value="ECO:0007669"/>
    <property type="project" value="InterPro"/>
</dbReference>
<dbReference type="GO" id="GO:0012505">
    <property type="term" value="C:endomembrane system"/>
    <property type="evidence" value="ECO:0007669"/>
    <property type="project" value="UniProtKB-SubCell"/>
</dbReference>
<feature type="domain" description="Clathrin/coatomer adaptor adaptin-like N-terminal" evidence="6">
    <location>
        <begin position="22"/>
        <end position="518"/>
    </location>
</feature>
<dbReference type="InterPro" id="IPR011989">
    <property type="entry name" value="ARM-like"/>
</dbReference>
<dbReference type="Gene3D" id="1.25.10.10">
    <property type="entry name" value="Leucine-rich Repeat Variant"/>
    <property type="match status" value="1"/>
</dbReference>
<evidence type="ECO:0000256" key="1">
    <source>
        <dbReference type="ARBA" id="ARBA00004308"/>
    </source>
</evidence>
<keyword evidence="4" id="KW-0653">Protein transport</keyword>
<dbReference type="EMBL" id="BPLR01000342">
    <property type="protein sequence ID" value="GIY94042.1"/>
    <property type="molecule type" value="Genomic_DNA"/>
</dbReference>
<evidence type="ECO:0000256" key="4">
    <source>
        <dbReference type="ARBA" id="ARBA00022927"/>
    </source>
</evidence>
<keyword evidence="5" id="KW-0472">Membrane</keyword>
<comment type="caution">
    <text evidence="7">The sequence shown here is derived from an EMBL/GenBank/DDBJ whole genome shotgun (WGS) entry which is preliminary data.</text>
</comment>
<protein>
    <submittedName>
        <fullName evidence="7">AP-4 complex subunit beta-1</fullName>
    </submittedName>
</protein>
<evidence type="ECO:0000259" key="6">
    <source>
        <dbReference type="Pfam" id="PF01602"/>
    </source>
</evidence>
<dbReference type="GO" id="GO:0006886">
    <property type="term" value="P:intracellular protein transport"/>
    <property type="evidence" value="ECO:0007669"/>
    <property type="project" value="InterPro"/>
</dbReference>
<dbReference type="Pfam" id="PF01602">
    <property type="entry name" value="Adaptin_N"/>
    <property type="match status" value="1"/>
</dbReference>
<evidence type="ECO:0000313" key="7">
    <source>
        <dbReference type="EMBL" id="GIY94042.1"/>
    </source>
</evidence>
<name>A0AAV4XFR0_CAEEX</name>
<evidence type="ECO:0000313" key="8">
    <source>
        <dbReference type="Proteomes" id="UP001054945"/>
    </source>
</evidence>
<evidence type="ECO:0000256" key="3">
    <source>
        <dbReference type="ARBA" id="ARBA00022448"/>
    </source>
</evidence>
<gene>
    <name evidence="7" type="primary">AP4B1</name>
    <name evidence="7" type="ORF">CEXT_134331</name>
</gene>
<comment type="similarity">
    <text evidence="2">Belongs to the adaptor complexes large subunit family.</text>
</comment>
<reference evidence="7 8" key="1">
    <citation type="submission" date="2021-06" db="EMBL/GenBank/DDBJ databases">
        <title>Caerostris extrusa draft genome.</title>
        <authorList>
            <person name="Kono N."/>
            <person name="Arakawa K."/>
        </authorList>
    </citation>
    <scope>NUCLEOTIDE SEQUENCE [LARGE SCALE GENOMIC DNA]</scope>
</reference>
<organism evidence="7 8">
    <name type="scientific">Caerostris extrusa</name>
    <name type="common">Bark spider</name>
    <name type="synonym">Caerostris bankana</name>
    <dbReference type="NCBI Taxonomy" id="172846"/>
    <lineage>
        <taxon>Eukaryota</taxon>
        <taxon>Metazoa</taxon>
        <taxon>Ecdysozoa</taxon>
        <taxon>Arthropoda</taxon>
        <taxon>Chelicerata</taxon>
        <taxon>Arachnida</taxon>
        <taxon>Araneae</taxon>
        <taxon>Araneomorphae</taxon>
        <taxon>Entelegynae</taxon>
        <taxon>Araneoidea</taxon>
        <taxon>Araneidae</taxon>
        <taxon>Caerostris</taxon>
    </lineage>
</organism>
<evidence type="ECO:0000256" key="2">
    <source>
        <dbReference type="ARBA" id="ARBA00006613"/>
    </source>
</evidence>
<dbReference type="InterPro" id="IPR016024">
    <property type="entry name" value="ARM-type_fold"/>
</dbReference>
<proteinExistence type="inferred from homology"/>
<dbReference type="InterPro" id="IPR002553">
    <property type="entry name" value="Clathrin/coatomer_adapt-like_N"/>
</dbReference>
<keyword evidence="3" id="KW-0813">Transport</keyword>
<dbReference type="GO" id="GO:0030117">
    <property type="term" value="C:membrane coat"/>
    <property type="evidence" value="ECO:0007669"/>
    <property type="project" value="InterPro"/>
</dbReference>
<dbReference type="InterPro" id="IPR026739">
    <property type="entry name" value="AP_beta"/>
</dbReference>
<keyword evidence="8" id="KW-1185">Reference proteome</keyword>
<dbReference type="Proteomes" id="UP001054945">
    <property type="component" value="Unassembled WGS sequence"/>
</dbReference>
<dbReference type="PANTHER" id="PTHR11134">
    <property type="entry name" value="ADAPTOR COMPLEX SUBUNIT BETA FAMILY MEMBER"/>
    <property type="match status" value="1"/>
</dbReference>
<evidence type="ECO:0000256" key="5">
    <source>
        <dbReference type="ARBA" id="ARBA00023136"/>
    </source>
</evidence>
<dbReference type="AlphaFoldDB" id="A0AAV4XFR0"/>
<dbReference type="SUPFAM" id="SSF48371">
    <property type="entry name" value="ARM repeat"/>
    <property type="match status" value="1"/>
</dbReference>